<dbReference type="Pfam" id="PF13630">
    <property type="entry name" value="SdpI"/>
    <property type="match status" value="1"/>
</dbReference>
<dbReference type="InterPro" id="IPR012867">
    <property type="entry name" value="DUF1648"/>
</dbReference>
<protein>
    <submittedName>
        <fullName evidence="3">SdpI family protein</fullName>
    </submittedName>
</protein>
<evidence type="ECO:0000313" key="3">
    <source>
        <dbReference type="EMBL" id="MFC4058151.1"/>
    </source>
</evidence>
<dbReference type="Pfam" id="PF07853">
    <property type="entry name" value="DUF1648"/>
    <property type="match status" value="1"/>
</dbReference>
<dbReference type="RefSeq" id="WP_377286338.1">
    <property type="nucleotide sequence ID" value="NZ_JBHSBM010000011.1"/>
</dbReference>
<dbReference type="Proteomes" id="UP001595850">
    <property type="component" value="Unassembled WGS sequence"/>
</dbReference>
<feature type="transmembrane region" description="Helical" evidence="1">
    <location>
        <begin position="106"/>
        <end position="127"/>
    </location>
</feature>
<evidence type="ECO:0000313" key="4">
    <source>
        <dbReference type="Proteomes" id="UP001595850"/>
    </source>
</evidence>
<feature type="domain" description="DUF1648" evidence="2">
    <location>
        <begin position="33"/>
        <end position="80"/>
    </location>
</feature>
<feature type="transmembrane region" description="Helical" evidence="1">
    <location>
        <begin position="208"/>
        <end position="229"/>
    </location>
</feature>
<organism evidence="3 4">
    <name type="scientific">Planomonospora corallina</name>
    <dbReference type="NCBI Taxonomy" id="1806052"/>
    <lineage>
        <taxon>Bacteria</taxon>
        <taxon>Bacillati</taxon>
        <taxon>Actinomycetota</taxon>
        <taxon>Actinomycetes</taxon>
        <taxon>Streptosporangiales</taxon>
        <taxon>Streptosporangiaceae</taxon>
        <taxon>Planomonospora</taxon>
    </lineage>
</organism>
<keyword evidence="1" id="KW-1133">Transmembrane helix</keyword>
<dbReference type="PANTHER" id="PTHR37810:SF5">
    <property type="entry name" value="IMMUNITY PROTEIN SDPI"/>
    <property type="match status" value="1"/>
</dbReference>
<dbReference type="InterPro" id="IPR025962">
    <property type="entry name" value="SdpI/YhfL"/>
</dbReference>
<reference evidence="4" key="1">
    <citation type="journal article" date="2019" name="Int. J. Syst. Evol. Microbiol.">
        <title>The Global Catalogue of Microorganisms (GCM) 10K type strain sequencing project: providing services to taxonomists for standard genome sequencing and annotation.</title>
        <authorList>
            <consortium name="The Broad Institute Genomics Platform"/>
            <consortium name="The Broad Institute Genome Sequencing Center for Infectious Disease"/>
            <person name="Wu L."/>
            <person name="Ma J."/>
        </authorList>
    </citation>
    <scope>NUCLEOTIDE SEQUENCE [LARGE SCALE GENOMIC DNA]</scope>
    <source>
        <strain evidence="4">TBRC 4489</strain>
    </source>
</reference>
<dbReference type="PANTHER" id="PTHR37810">
    <property type="entry name" value="IMMUNITY PROTEIN SDPI"/>
    <property type="match status" value="1"/>
</dbReference>
<dbReference type="EMBL" id="JBHSBM010000011">
    <property type="protein sequence ID" value="MFC4058151.1"/>
    <property type="molecule type" value="Genomic_DNA"/>
</dbReference>
<feature type="transmembrane region" description="Helical" evidence="1">
    <location>
        <begin position="25"/>
        <end position="45"/>
    </location>
</feature>
<sequence>MTANTSDTYDTSDTSGDKRIDLRPGLIGSAVALLVSAGLSVWGWSTIPDGARIPMHWNGAGEVDRYGSKTEALLTLPLVMAGICVLMAVLPLVLPRQKGLAGSARAYTAAWLGVLVLMTGLHAAEIINATGGGIPTPRIAIAGVGLLLVVLGNYLPKTRANWVVGVRTPWTLQSERSWRRTHRLAGWLFVGFGLLLLAFAFLLPLSALVPVIITGAVLSGVVPAAYSWWTWRGDPDAEDSPAARR</sequence>
<keyword evidence="1" id="KW-0472">Membrane</keyword>
<comment type="caution">
    <text evidence="3">The sequence shown here is derived from an EMBL/GenBank/DDBJ whole genome shotgun (WGS) entry which is preliminary data.</text>
</comment>
<proteinExistence type="predicted"/>
<feature type="transmembrane region" description="Helical" evidence="1">
    <location>
        <begin position="184"/>
        <end position="202"/>
    </location>
</feature>
<evidence type="ECO:0000256" key="1">
    <source>
        <dbReference type="SAM" id="Phobius"/>
    </source>
</evidence>
<gene>
    <name evidence="3" type="ORF">ACFOWE_07580</name>
</gene>
<accession>A0ABV8I4Q0</accession>
<evidence type="ECO:0000259" key="2">
    <source>
        <dbReference type="Pfam" id="PF07853"/>
    </source>
</evidence>
<keyword evidence="4" id="KW-1185">Reference proteome</keyword>
<name>A0ABV8I4Q0_9ACTN</name>
<feature type="transmembrane region" description="Helical" evidence="1">
    <location>
        <begin position="72"/>
        <end position="94"/>
    </location>
</feature>
<feature type="transmembrane region" description="Helical" evidence="1">
    <location>
        <begin position="139"/>
        <end position="155"/>
    </location>
</feature>
<keyword evidence="1" id="KW-0812">Transmembrane</keyword>